<protein>
    <recommendedName>
        <fullName evidence="2">Kynurenine formamidase</fullName>
    </recommendedName>
</protein>
<dbReference type="PANTHER" id="PTHR43564:SF2">
    <property type="entry name" value="BLR6059 PROTEIN"/>
    <property type="match status" value="1"/>
</dbReference>
<evidence type="ECO:0000313" key="1">
    <source>
        <dbReference type="EMBL" id="MPL96676.1"/>
    </source>
</evidence>
<sequence>MAGFTRKTVLVLLAAALVLLPASAPAAEPSLAEIYSILKTKEFVDLTHTFDTEIPHWPGFPQEKRETIYWYDKGVGTIGYGFFAQVFSHVGQWGTHCDAPAHFARGKRTLDQIGVKEMLLPLVVFDVHEKAAANPDYALTLEDVKEWEKKHGPVPEGAFAAMRTDWSKRWPDAAAMRNADAAGTAHYPGWSLEAMKYLFEERKITASGHEPTDTDPGVSTSKGDYTCEAYVLGQDRYQIELLANLDRVPENGALVVVAFPKPFFGSGFPARVFAILP</sequence>
<dbReference type="Gene3D" id="3.50.30.50">
    <property type="entry name" value="Putative cyclase"/>
    <property type="match status" value="1"/>
</dbReference>
<dbReference type="InterPro" id="IPR007325">
    <property type="entry name" value="KFase/CYL"/>
</dbReference>
<gene>
    <name evidence="1" type="ORF">SDC9_42858</name>
</gene>
<comment type="caution">
    <text evidence="1">The sequence shown here is derived from an EMBL/GenBank/DDBJ whole genome shotgun (WGS) entry which is preliminary data.</text>
</comment>
<dbReference type="GO" id="GO:0019441">
    <property type="term" value="P:L-tryptophan catabolic process to kynurenine"/>
    <property type="evidence" value="ECO:0007669"/>
    <property type="project" value="InterPro"/>
</dbReference>
<name>A0A644VZC1_9ZZZZ</name>
<dbReference type="PANTHER" id="PTHR43564">
    <property type="entry name" value="KYNURENINE FORMAMIDASE-LIKE PROTEIN"/>
    <property type="match status" value="1"/>
</dbReference>
<evidence type="ECO:0008006" key="2">
    <source>
        <dbReference type="Google" id="ProtNLM"/>
    </source>
</evidence>
<dbReference type="AlphaFoldDB" id="A0A644VZC1"/>
<proteinExistence type="predicted"/>
<organism evidence="1">
    <name type="scientific">bioreactor metagenome</name>
    <dbReference type="NCBI Taxonomy" id="1076179"/>
    <lineage>
        <taxon>unclassified sequences</taxon>
        <taxon>metagenomes</taxon>
        <taxon>ecological metagenomes</taxon>
    </lineage>
</organism>
<reference evidence="1" key="1">
    <citation type="submission" date="2019-08" db="EMBL/GenBank/DDBJ databases">
        <authorList>
            <person name="Kucharzyk K."/>
            <person name="Murdoch R.W."/>
            <person name="Higgins S."/>
            <person name="Loffler F."/>
        </authorList>
    </citation>
    <scope>NUCLEOTIDE SEQUENCE</scope>
</reference>
<dbReference type="SUPFAM" id="SSF102198">
    <property type="entry name" value="Putative cyclase"/>
    <property type="match status" value="1"/>
</dbReference>
<dbReference type="GO" id="GO:0004061">
    <property type="term" value="F:arylformamidase activity"/>
    <property type="evidence" value="ECO:0007669"/>
    <property type="project" value="InterPro"/>
</dbReference>
<accession>A0A644VZC1</accession>
<dbReference type="EMBL" id="VSSQ01000520">
    <property type="protein sequence ID" value="MPL96676.1"/>
    <property type="molecule type" value="Genomic_DNA"/>
</dbReference>
<dbReference type="Pfam" id="PF04199">
    <property type="entry name" value="Cyclase"/>
    <property type="match status" value="1"/>
</dbReference>
<dbReference type="InterPro" id="IPR037175">
    <property type="entry name" value="KFase_sf"/>
</dbReference>